<reference evidence="1" key="1">
    <citation type="submission" date="2021-06" db="EMBL/GenBank/DDBJ databases">
        <authorList>
            <person name="Kallberg Y."/>
            <person name="Tangrot J."/>
            <person name="Rosling A."/>
        </authorList>
    </citation>
    <scope>NUCLEOTIDE SEQUENCE</scope>
    <source>
        <strain evidence="1">MA453B</strain>
    </source>
</reference>
<name>A0A9N9DKT0_9GLOM</name>
<sequence length="744" mass="86074">MDAEEESFVKLLKLNHCFYYKNRNFVPSDRIVDGGKLTLEKYTGDLLVYQRIPNDVVSSKTTWELFEKAFSALIDKSQNTRETNSNFSENDVKLLIPILEITYVTTSVQSTSVGEFLFEKVLVGGALVIKNISEYSDDSLNQLKARIAWTINEFRWGHKNLFREAGELHWDHKNSSKEEKIVSIEDLSGNQLNDMKSLGKYIQQLYEFETSSVIAYEKVVPSYARFDAKKQQEIDLSKSCPDYFDKRLVPDISIYHTEIFMKDWLGKDNIYIQIPKWVKQYQLNHGLVINPTVLIPSVKPAIELISEPSIKFIDSPKMLNISYVATQKDLFHKTNYADIFSNSQSLLDSIPFVNFPIDTSPVNVIQCDIIYQQIQLTIIENEIKISNQLETAVTEALKTDNPYQEFEEIFKEYGQVFCLSFVMGERLSKLSGFSYIEQENLAKIISNEFKEITNCQNVFNEWKNFLSRFNMDSTRFDLPNGNSTVDINDINDIDLRLRTVPENPNSWKVINRLQLIPMYKLLNDDLQKEIEILLSNEEKILMYGVSKLENNKIRYYNVNFGFHLKSENYKIIGSIISNKLKRLDLDVRFQMLTVSGFSIIIDNKEMSKETADNDLMVHWLLIGNPLSVKYFSKTTRNMQILAGTISIILSNKQNIYVIDVKEEMDKVGLPSLSPDCIILHTFEFLVPNFNLKFQATLKSWTKTKISLEVTNYSFEEINSMLEDEALGSLIQNSCNLAWKLSQKR</sequence>
<dbReference type="Proteomes" id="UP000789405">
    <property type="component" value="Unassembled WGS sequence"/>
</dbReference>
<organism evidence="1 2">
    <name type="scientific">Dentiscutata erythropus</name>
    <dbReference type="NCBI Taxonomy" id="1348616"/>
    <lineage>
        <taxon>Eukaryota</taxon>
        <taxon>Fungi</taxon>
        <taxon>Fungi incertae sedis</taxon>
        <taxon>Mucoromycota</taxon>
        <taxon>Glomeromycotina</taxon>
        <taxon>Glomeromycetes</taxon>
        <taxon>Diversisporales</taxon>
        <taxon>Gigasporaceae</taxon>
        <taxon>Dentiscutata</taxon>
    </lineage>
</organism>
<gene>
    <name evidence="1" type="ORF">DERYTH_LOCUS9743</name>
</gene>
<evidence type="ECO:0000313" key="1">
    <source>
        <dbReference type="EMBL" id="CAG8642656.1"/>
    </source>
</evidence>
<keyword evidence="2" id="KW-1185">Reference proteome</keyword>
<dbReference type="AlphaFoldDB" id="A0A9N9DKT0"/>
<evidence type="ECO:0000313" key="2">
    <source>
        <dbReference type="Proteomes" id="UP000789405"/>
    </source>
</evidence>
<dbReference type="OrthoDB" id="2428127at2759"/>
<comment type="caution">
    <text evidence="1">The sequence shown here is derived from an EMBL/GenBank/DDBJ whole genome shotgun (WGS) entry which is preliminary data.</text>
</comment>
<proteinExistence type="predicted"/>
<protein>
    <submittedName>
        <fullName evidence="1">21367_t:CDS:1</fullName>
    </submittedName>
</protein>
<dbReference type="EMBL" id="CAJVPY010005420">
    <property type="protein sequence ID" value="CAG8642656.1"/>
    <property type="molecule type" value="Genomic_DNA"/>
</dbReference>
<accession>A0A9N9DKT0</accession>